<dbReference type="RefSeq" id="WP_219533894.1">
    <property type="nucleotide sequence ID" value="NZ_JAHKRM010000019.1"/>
</dbReference>
<reference evidence="2" key="1">
    <citation type="journal article" date="2019" name="Int. J. Syst. Evol. Microbiol.">
        <title>The Global Catalogue of Microorganisms (GCM) 10K type strain sequencing project: providing services to taxonomists for standard genome sequencing and annotation.</title>
        <authorList>
            <consortium name="The Broad Institute Genomics Platform"/>
            <consortium name="The Broad Institute Genome Sequencing Center for Infectious Disease"/>
            <person name="Wu L."/>
            <person name="Ma J."/>
        </authorList>
    </citation>
    <scope>NUCLEOTIDE SEQUENCE [LARGE SCALE GENOMIC DNA]</scope>
    <source>
        <strain evidence="2">CGMCC 1.15399</strain>
    </source>
</reference>
<accession>A0ABW4FZP5</accession>
<dbReference type="Proteomes" id="UP001597097">
    <property type="component" value="Unassembled WGS sequence"/>
</dbReference>
<protein>
    <submittedName>
        <fullName evidence="1">Uncharacterized protein</fullName>
    </submittedName>
</protein>
<evidence type="ECO:0000313" key="1">
    <source>
        <dbReference type="EMBL" id="MFD1536014.1"/>
    </source>
</evidence>
<dbReference type="EMBL" id="JBHUCM010000005">
    <property type="protein sequence ID" value="MFD1536014.1"/>
    <property type="molecule type" value="Genomic_DNA"/>
</dbReference>
<gene>
    <name evidence="1" type="ORF">ACFSJ0_03150</name>
</gene>
<organism evidence="1 2">
    <name type="scientific">Nonomuraea guangzhouensis</name>
    <dbReference type="NCBI Taxonomy" id="1291555"/>
    <lineage>
        <taxon>Bacteria</taxon>
        <taxon>Bacillati</taxon>
        <taxon>Actinomycetota</taxon>
        <taxon>Actinomycetes</taxon>
        <taxon>Streptosporangiales</taxon>
        <taxon>Streptosporangiaceae</taxon>
        <taxon>Nonomuraea</taxon>
    </lineage>
</organism>
<comment type="caution">
    <text evidence="1">The sequence shown here is derived from an EMBL/GenBank/DDBJ whole genome shotgun (WGS) entry which is preliminary data.</text>
</comment>
<name>A0ABW4FZP5_9ACTN</name>
<evidence type="ECO:0000313" key="2">
    <source>
        <dbReference type="Proteomes" id="UP001597097"/>
    </source>
</evidence>
<keyword evidence="2" id="KW-1185">Reference proteome</keyword>
<sequence>MIENFGATVSPSRTGYPILTLRRSHQAAPATRSWPSSGYSILAFIRLRIAKVA</sequence>
<proteinExistence type="predicted"/>